<dbReference type="OrthoDB" id="5954762at2"/>
<dbReference type="Proteomes" id="UP000315891">
    <property type="component" value="Chromosome"/>
</dbReference>
<proteinExistence type="predicted"/>
<sequence>MNFEILIPISLFLAIAYTIKAVVDAGVRRKMVDSNGSQDLVRSMLEGEEARRRHGSLRWGVTLTLLAVGFGLVQASGWTEINPGVIAVLVGATGLGNLAYYLLARKLG</sequence>
<organism evidence="2 3">
    <name type="scientific">Pseudoluteimonas lycopersici</name>
    <dbReference type="NCBI Taxonomy" id="1324796"/>
    <lineage>
        <taxon>Bacteria</taxon>
        <taxon>Pseudomonadati</taxon>
        <taxon>Pseudomonadota</taxon>
        <taxon>Gammaproteobacteria</taxon>
        <taxon>Lysobacterales</taxon>
        <taxon>Lysobacteraceae</taxon>
        <taxon>Pseudoluteimonas</taxon>
    </lineage>
</organism>
<keyword evidence="3" id="KW-1185">Reference proteome</keyword>
<feature type="transmembrane region" description="Helical" evidence="1">
    <location>
        <begin position="84"/>
        <end position="103"/>
    </location>
</feature>
<evidence type="ECO:0000256" key="1">
    <source>
        <dbReference type="SAM" id="Phobius"/>
    </source>
</evidence>
<feature type="transmembrane region" description="Helical" evidence="1">
    <location>
        <begin position="59"/>
        <end position="78"/>
    </location>
</feature>
<dbReference type="RefSeq" id="WP_143879331.1">
    <property type="nucleotide sequence ID" value="NZ_BAABLZ010000001.1"/>
</dbReference>
<evidence type="ECO:0000313" key="3">
    <source>
        <dbReference type="Proteomes" id="UP000315891"/>
    </source>
</evidence>
<protein>
    <recommendedName>
        <fullName evidence="4">Transmembrane protein</fullName>
    </recommendedName>
</protein>
<evidence type="ECO:0000313" key="2">
    <source>
        <dbReference type="EMBL" id="QDQ73819.1"/>
    </source>
</evidence>
<dbReference type="AlphaFoldDB" id="A0A516V5L4"/>
<gene>
    <name evidence="2" type="ORF">FNZ56_07995</name>
</gene>
<feature type="transmembrane region" description="Helical" evidence="1">
    <location>
        <begin position="6"/>
        <end position="23"/>
    </location>
</feature>
<name>A0A516V5L4_9GAMM</name>
<keyword evidence="1" id="KW-0472">Membrane</keyword>
<accession>A0A516V5L4</accession>
<keyword evidence="1" id="KW-1133">Transmembrane helix</keyword>
<dbReference type="EMBL" id="CP041742">
    <property type="protein sequence ID" value="QDQ73819.1"/>
    <property type="molecule type" value="Genomic_DNA"/>
</dbReference>
<reference evidence="2 3" key="1">
    <citation type="submission" date="2019-07" db="EMBL/GenBank/DDBJ databases">
        <title>Lysobacter weifangensis sp. nov., isolated from bensulfuron-methyl contaminated farmland soil.</title>
        <authorList>
            <person name="Zhao H."/>
        </authorList>
    </citation>
    <scope>NUCLEOTIDE SEQUENCE [LARGE SCALE GENOMIC DNA]</scope>
    <source>
        <strain evidence="2 3">CC-Bw-6</strain>
    </source>
</reference>
<keyword evidence="1" id="KW-0812">Transmembrane</keyword>
<evidence type="ECO:0008006" key="4">
    <source>
        <dbReference type="Google" id="ProtNLM"/>
    </source>
</evidence>